<organism evidence="2 3">
    <name type="scientific">Minwuia thermotolerans</name>
    <dbReference type="NCBI Taxonomy" id="2056226"/>
    <lineage>
        <taxon>Bacteria</taxon>
        <taxon>Pseudomonadati</taxon>
        <taxon>Pseudomonadota</taxon>
        <taxon>Alphaproteobacteria</taxon>
        <taxon>Minwuiales</taxon>
        <taxon>Minwuiaceae</taxon>
        <taxon>Minwuia</taxon>
    </lineage>
</organism>
<feature type="compositionally biased region" description="Basic residues" evidence="1">
    <location>
        <begin position="121"/>
        <end position="132"/>
    </location>
</feature>
<dbReference type="Proteomes" id="UP000229498">
    <property type="component" value="Unassembled WGS sequence"/>
</dbReference>
<feature type="compositionally biased region" description="Basic and acidic residues" evidence="1">
    <location>
        <begin position="142"/>
        <end position="151"/>
    </location>
</feature>
<comment type="caution">
    <text evidence="2">The sequence shown here is derived from an EMBL/GenBank/DDBJ whole genome shotgun (WGS) entry which is preliminary data.</text>
</comment>
<keyword evidence="3" id="KW-1185">Reference proteome</keyword>
<feature type="region of interest" description="Disordered" evidence="1">
    <location>
        <begin position="57"/>
        <end position="151"/>
    </location>
</feature>
<name>A0A2M9G5E7_9PROT</name>
<evidence type="ECO:0000256" key="1">
    <source>
        <dbReference type="SAM" id="MobiDB-lite"/>
    </source>
</evidence>
<sequence>MCHREIVTFSRGFSDIPQAGRGGSCIAGTSYALAKLGRRVRTPRWKSRPRRTILVVSEQTPRRNKQHAGYRAEAGRRQPRHRRGGHRLYPDRRQAPQGLHPAHGRRRVEADPSGPAGAGRHPQRPACGRRLRSGPGRLRAARGAERGAELL</sequence>
<gene>
    <name evidence="2" type="ORF">CVT23_03540</name>
</gene>
<dbReference type="EMBL" id="PHIG01000011">
    <property type="protein sequence ID" value="PJK30949.1"/>
    <property type="molecule type" value="Genomic_DNA"/>
</dbReference>
<accession>A0A2M9G5E7</accession>
<dbReference type="AlphaFoldDB" id="A0A2M9G5E7"/>
<protein>
    <submittedName>
        <fullName evidence="2">Uncharacterized protein</fullName>
    </submittedName>
</protein>
<proteinExistence type="predicted"/>
<feature type="compositionally biased region" description="Basic residues" evidence="1">
    <location>
        <begin position="77"/>
        <end position="86"/>
    </location>
</feature>
<evidence type="ECO:0000313" key="2">
    <source>
        <dbReference type="EMBL" id="PJK30949.1"/>
    </source>
</evidence>
<reference evidence="2 3" key="1">
    <citation type="submission" date="2017-11" db="EMBL/GenBank/DDBJ databases">
        <title>Draft genome sequence of Rhizobiales bacterium SY3-13.</title>
        <authorList>
            <person name="Sun C."/>
        </authorList>
    </citation>
    <scope>NUCLEOTIDE SEQUENCE [LARGE SCALE GENOMIC DNA]</scope>
    <source>
        <strain evidence="2 3">SY3-13</strain>
    </source>
</reference>
<evidence type="ECO:0000313" key="3">
    <source>
        <dbReference type="Proteomes" id="UP000229498"/>
    </source>
</evidence>